<dbReference type="AlphaFoldDB" id="A0A1X9YPH1"/>
<dbReference type="OrthoDB" id="9152336at2"/>
<keyword evidence="2" id="KW-1185">Reference proteome</keyword>
<sequence length="413" mass="45105">MALLCGGVGFLTVSCDKEDAGALVEPQAGFKSASATNLVAGEGNFRIDASALASAKFDCSYDAFSKGLLATYGSDAVEPSACGTTPFNSSITPYARQFGALEWEWYDLMTQLNQLYMYVDASNQSFGVDGHLTNYAAKHKRNLESFWNMPGEITLKGQHTSTLQNRDAIAAVYLNFTTLNEAQAYGNADYLIANVIEPSEAFKTSPLLSFDGFATTGDLIVIGDGIVQVMTDAGVDEKVTFAGILAHEWGHQVQFNNYTKWYGQRVSTPEATRKTELEADVFSSYYMTHKRGATYNWKRAAEFFELFYNIGDCSFTSAGHHGTPNQRLAASRLGWIIAQETQPMGHVLTADELHTIFMAALNSVIDNKIDSSEALANLSTPQMKAVYGKVLNHKAELQQIASGAIEQSQVKNL</sequence>
<organism evidence="1 2">
    <name type="scientific">Pontibacter actiniarum</name>
    <dbReference type="NCBI Taxonomy" id="323450"/>
    <lineage>
        <taxon>Bacteria</taxon>
        <taxon>Pseudomonadati</taxon>
        <taxon>Bacteroidota</taxon>
        <taxon>Cytophagia</taxon>
        <taxon>Cytophagales</taxon>
        <taxon>Hymenobacteraceae</taxon>
        <taxon>Pontibacter</taxon>
    </lineage>
</organism>
<name>A0A1X9YPH1_9BACT</name>
<dbReference type="KEGG" id="pact:CA264_04455"/>
<evidence type="ECO:0000313" key="1">
    <source>
        <dbReference type="EMBL" id="ARS34752.1"/>
    </source>
</evidence>
<evidence type="ECO:0008006" key="3">
    <source>
        <dbReference type="Google" id="ProtNLM"/>
    </source>
</evidence>
<protein>
    <recommendedName>
        <fullName evidence="3">Metalloprotease</fullName>
    </recommendedName>
</protein>
<evidence type="ECO:0000313" key="2">
    <source>
        <dbReference type="Proteomes" id="UP000266292"/>
    </source>
</evidence>
<proteinExistence type="predicted"/>
<gene>
    <name evidence="1" type="ORF">CA264_04455</name>
</gene>
<dbReference type="Proteomes" id="UP000266292">
    <property type="component" value="Chromosome"/>
</dbReference>
<dbReference type="EMBL" id="CP021235">
    <property type="protein sequence ID" value="ARS34752.1"/>
    <property type="molecule type" value="Genomic_DNA"/>
</dbReference>
<reference evidence="2" key="1">
    <citation type="submission" date="2017-05" db="EMBL/GenBank/DDBJ databases">
        <authorList>
            <person name="Ray J."/>
            <person name="Price M."/>
            <person name="Deutschbauer A."/>
        </authorList>
    </citation>
    <scope>NUCLEOTIDE SEQUENCE [LARGE SCALE GENOMIC DNA]</scope>
    <source>
        <strain evidence="2">DSM 19842</strain>
    </source>
</reference>
<accession>A0A1X9YPH1</accession>